<evidence type="ECO:0000256" key="1">
    <source>
        <dbReference type="SAM" id="MobiDB-lite"/>
    </source>
</evidence>
<name>U4LRF4_PYROM</name>
<keyword evidence="3" id="KW-1185">Reference proteome</keyword>
<dbReference type="EMBL" id="HF936567">
    <property type="protein sequence ID" value="CCX34540.1"/>
    <property type="molecule type" value="Genomic_DNA"/>
</dbReference>
<dbReference type="AlphaFoldDB" id="U4LRF4"/>
<evidence type="ECO:0000313" key="3">
    <source>
        <dbReference type="Proteomes" id="UP000018144"/>
    </source>
</evidence>
<dbReference type="Proteomes" id="UP000018144">
    <property type="component" value="Unassembled WGS sequence"/>
</dbReference>
<sequence length="69" mass="8245">MAAGRSRARYSSPTSLRPSFVSHDRQRSNHGVQTVLPDYRFFPKFRRWKLFKGSIGSRVSHRLYLRFMR</sequence>
<gene>
    <name evidence="2" type="ORF">PCON_03933</name>
</gene>
<evidence type="ECO:0000313" key="2">
    <source>
        <dbReference type="EMBL" id="CCX34540.1"/>
    </source>
</evidence>
<organism evidence="2 3">
    <name type="scientific">Pyronema omphalodes (strain CBS 100304)</name>
    <name type="common">Pyronema confluens</name>
    <dbReference type="NCBI Taxonomy" id="1076935"/>
    <lineage>
        <taxon>Eukaryota</taxon>
        <taxon>Fungi</taxon>
        <taxon>Dikarya</taxon>
        <taxon>Ascomycota</taxon>
        <taxon>Pezizomycotina</taxon>
        <taxon>Pezizomycetes</taxon>
        <taxon>Pezizales</taxon>
        <taxon>Pyronemataceae</taxon>
        <taxon>Pyronema</taxon>
    </lineage>
</organism>
<reference evidence="2 3" key="1">
    <citation type="journal article" date="2013" name="PLoS Genet.">
        <title>The genome and development-dependent transcriptomes of Pyronema confluens: a window into fungal evolution.</title>
        <authorList>
            <person name="Traeger S."/>
            <person name="Altegoer F."/>
            <person name="Freitag M."/>
            <person name="Gabaldon T."/>
            <person name="Kempken F."/>
            <person name="Kumar A."/>
            <person name="Marcet-Houben M."/>
            <person name="Poggeler S."/>
            <person name="Stajich J.E."/>
            <person name="Nowrousian M."/>
        </authorList>
    </citation>
    <scope>NUCLEOTIDE SEQUENCE [LARGE SCALE GENOMIC DNA]</scope>
    <source>
        <strain evidence="3">CBS 100304</strain>
        <tissue evidence="2">Vegetative mycelium</tissue>
    </source>
</reference>
<feature type="region of interest" description="Disordered" evidence="1">
    <location>
        <begin position="1"/>
        <end position="29"/>
    </location>
</feature>
<protein>
    <submittedName>
        <fullName evidence="2">Uncharacterized protein</fullName>
    </submittedName>
</protein>
<proteinExistence type="predicted"/>
<accession>U4LRF4</accession>